<feature type="region of interest" description="Disordered" evidence="1">
    <location>
        <begin position="45"/>
        <end position="117"/>
    </location>
</feature>
<feature type="compositionally biased region" description="Polar residues" evidence="1">
    <location>
        <begin position="45"/>
        <end position="60"/>
    </location>
</feature>
<dbReference type="EMBL" id="AP018203">
    <property type="protein sequence ID" value="BAY53860.1"/>
    <property type="molecule type" value="Genomic_DNA"/>
</dbReference>
<accession>A0A1Z4JAX2</accession>
<gene>
    <name evidence="2" type="ORF">NIES2135_06720</name>
</gene>
<dbReference type="Proteomes" id="UP000217895">
    <property type="component" value="Chromosome"/>
</dbReference>
<name>A0A1Z4JAX2_LEPBY</name>
<keyword evidence="3" id="KW-1185">Reference proteome</keyword>
<organism evidence="2 3">
    <name type="scientific">Leptolyngbya boryana NIES-2135</name>
    <dbReference type="NCBI Taxonomy" id="1973484"/>
    <lineage>
        <taxon>Bacteria</taxon>
        <taxon>Bacillati</taxon>
        <taxon>Cyanobacteriota</taxon>
        <taxon>Cyanophyceae</taxon>
        <taxon>Leptolyngbyales</taxon>
        <taxon>Leptolyngbyaceae</taxon>
        <taxon>Leptolyngbya group</taxon>
        <taxon>Leptolyngbya</taxon>
    </lineage>
</organism>
<feature type="compositionally biased region" description="Polar residues" evidence="1">
    <location>
        <begin position="67"/>
        <end position="79"/>
    </location>
</feature>
<protein>
    <recommendedName>
        <fullName evidence="4">Lipoprotein</fullName>
    </recommendedName>
</protein>
<evidence type="ECO:0000256" key="1">
    <source>
        <dbReference type="SAM" id="MobiDB-lite"/>
    </source>
</evidence>
<evidence type="ECO:0008006" key="4">
    <source>
        <dbReference type="Google" id="ProtNLM"/>
    </source>
</evidence>
<dbReference type="AlphaFoldDB" id="A0A1Z4JAX2"/>
<sequence>MLLGWQDYILFLPFRWLQMLQRSNLRVVMSALLIGHMNLTMVGCASSTPSSAPPGQSGSTPIAEAQPKQTPNSSESSGAQPEKTEAPASTQPTAEVKPKSQSVPSSKTSASSEIAMPDIPQDKVISAVKADWNGDSIADRAILTVSEADATETDLLIYLSDPSQKSRLALSKRNVAWRGAMYGTQPSLSVNPQGSLVINSANDAIGRDRWSKKITAMYENGEFVVAGYTYSYHDTLDLAVGGTCDVNLLTGRGVKNNQEFRTTLKPMNLENWTEDSEPKECNF</sequence>
<proteinExistence type="predicted"/>
<evidence type="ECO:0000313" key="2">
    <source>
        <dbReference type="EMBL" id="BAY53860.1"/>
    </source>
</evidence>
<evidence type="ECO:0000313" key="3">
    <source>
        <dbReference type="Proteomes" id="UP000217895"/>
    </source>
</evidence>
<reference evidence="2 3" key="1">
    <citation type="submission" date="2017-06" db="EMBL/GenBank/DDBJ databases">
        <title>Genome sequencing of cyanobaciteial culture collection at National Institute for Environmental Studies (NIES).</title>
        <authorList>
            <person name="Hirose Y."/>
            <person name="Shimura Y."/>
            <person name="Fujisawa T."/>
            <person name="Nakamura Y."/>
            <person name="Kawachi M."/>
        </authorList>
    </citation>
    <scope>NUCLEOTIDE SEQUENCE [LARGE SCALE GENOMIC DNA]</scope>
    <source>
        <strain evidence="2 3">NIES-2135</strain>
    </source>
</reference>
<feature type="compositionally biased region" description="Low complexity" evidence="1">
    <location>
        <begin position="99"/>
        <end position="112"/>
    </location>
</feature>